<evidence type="ECO:0000259" key="6">
    <source>
        <dbReference type="PROSITE" id="PS51065"/>
    </source>
</evidence>
<evidence type="ECO:0000256" key="1">
    <source>
        <dbReference type="ARBA" id="ARBA00022723"/>
    </source>
</evidence>
<accession>A0AA47MKX6</accession>
<dbReference type="GO" id="GO:0061630">
    <property type="term" value="F:ubiquitin protein ligase activity"/>
    <property type="evidence" value="ECO:0007669"/>
    <property type="project" value="TreeGrafter"/>
</dbReference>
<evidence type="ECO:0000313" key="7">
    <source>
        <dbReference type="EMBL" id="KAK0141994.1"/>
    </source>
</evidence>
<feature type="domain" description="NHR" evidence="6">
    <location>
        <begin position="25"/>
        <end position="183"/>
    </location>
</feature>
<reference evidence="7" key="1">
    <citation type="journal article" date="2023" name="Front. Mar. Sci.">
        <title>A new Merluccius polli reference genome to investigate the effects of global change in West African waters.</title>
        <authorList>
            <person name="Mateo J.L."/>
            <person name="Blanco-Fernandez C."/>
            <person name="Garcia-Vazquez E."/>
            <person name="Machado-Schiaffino G."/>
        </authorList>
    </citation>
    <scope>NUCLEOTIDE SEQUENCE</scope>
    <source>
        <strain evidence="7">C29</strain>
        <tissue evidence="7">Fin</tissue>
    </source>
</reference>
<dbReference type="PANTHER" id="PTHR12429">
    <property type="entry name" value="NEURALIZED"/>
    <property type="match status" value="1"/>
</dbReference>
<keyword evidence="1" id="KW-0479">Metal-binding</keyword>
<dbReference type="GO" id="GO:0005769">
    <property type="term" value="C:early endosome"/>
    <property type="evidence" value="ECO:0007669"/>
    <property type="project" value="TreeGrafter"/>
</dbReference>
<dbReference type="Gene3D" id="3.30.40.10">
    <property type="entry name" value="Zinc/RING finger domain, C3HC4 (zinc finger)"/>
    <property type="match status" value="1"/>
</dbReference>
<dbReference type="GO" id="GO:0070086">
    <property type="term" value="P:ubiquitin-dependent endocytosis"/>
    <property type="evidence" value="ECO:0007669"/>
    <property type="project" value="TreeGrafter"/>
</dbReference>
<dbReference type="Gene3D" id="2.60.120.920">
    <property type="match status" value="1"/>
</dbReference>
<evidence type="ECO:0000259" key="5">
    <source>
        <dbReference type="PROSITE" id="PS50089"/>
    </source>
</evidence>
<name>A0AA47MKX6_MERPO</name>
<keyword evidence="2 4" id="KW-0863">Zinc-finger</keyword>
<dbReference type="InterPro" id="IPR001841">
    <property type="entry name" value="Znf_RING"/>
</dbReference>
<gene>
    <name evidence="7" type="primary">Neurl1</name>
    <name evidence="7" type="ORF">N1851_020327</name>
</gene>
<keyword evidence="3" id="KW-0862">Zinc</keyword>
<keyword evidence="8" id="KW-1185">Reference proteome</keyword>
<dbReference type="Pfam" id="PF07177">
    <property type="entry name" value="Neuralized"/>
    <property type="match status" value="1"/>
</dbReference>
<dbReference type="SMART" id="SM00588">
    <property type="entry name" value="NEUZ"/>
    <property type="match status" value="1"/>
</dbReference>
<sequence length="284" mass="31532">MDDRITAVNGWLEIPKCKNKQCLGPLHFQKSGPGSRLSLKAGDRYAERDKQTHKNALAFSNRPIAIKERIHIRVERCDQHWQGALRVGFTARPPALFAHDPTILTADPGVPNAERGYWVCVPPTCHSWPGAELCFWVNSRGVFKYRGPDGVKRELFDGVNVRQPLWALIEVYGQTRAVRLLGSEIKGCWFRRKRKSCPVPPPPPASLGDSCMCVDRGQPCRTPAKSSTYTATQPQNSRGSSECVVCRCAAVSETLACGHRCMCFSCTTRVVAEFGTCPICRTSI</sequence>
<organism evidence="7 8">
    <name type="scientific">Merluccius polli</name>
    <name type="common">Benguela hake</name>
    <name type="synonym">Merluccius cadenati</name>
    <dbReference type="NCBI Taxonomy" id="89951"/>
    <lineage>
        <taxon>Eukaryota</taxon>
        <taxon>Metazoa</taxon>
        <taxon>Chordata</taxon>
        <taxon>Craniata</taxon>
        <taxon>Vertebrata</taxon>
        <taxon>Euteleostomi</taxon>
        <taxon>Actinopterygii</taxon>
        <taxon>Neopterygii</taxon>
        <taxon>Teleostei</taxon>
        <taxon>Neoteleostei</taxon>
        <taxon>Acanthomorphata</taxon>
        <taxon>Zeiogadaria</taxon>
        <taxon>Gadariae</taxon>
        <taxon>Gadiformes</taxon>
        <taxon>Gadoidei</taxon>
        <taxon>Merlucciidae</taxon>
        <taxon>Merluccius</taxon>
    </lineage>
</organism>
<proteinExistence type="predicted"/>
<dbReference type="PROSITE" id="PS50089">
    <property type="entry name" value="ZF_RING_2"/>
    <property type="match status" value="1"/>
</dbReference>
<dbReference type="PROSITE" id="PS51065">
    <property type="entry name" value="NHR"/>
    <property type="match status" value="1"/>
</dbReference>
<dbReference type="GO" id="GO:0008270">
    <property type="term" value="F:zinc ion binding"/>
    <property type="evidence" value="ECO:0007669"/>
    <property type="project" value="UniProtKB-KW"/>
</dbReference>
<dbReference type="PANTHER" id="PTHR12429:SF36">
    <property type="entry name" value="E3 UBIQUITIN-PROTEIN LIGASE NEURL3"/>
    <property type="match status" value="1"/>
</dbReference>
<protein>
    <submittedName>
        <fullName evidence="7">E3 ubiquitin-protein ligase NEURL1</fullName>
    </submittedName>
</protein>
<evidence type="ECO:0000256" key="4">
    <source>
        <dbReference type="PROSITE-ProRule" id="PRU00175"/>
    </source>
</evidence>
<dbReference type="Proteomes" id="UP001174136">
    <property type="component" value="Unassembled WGS sequence"/>
</dbReference>
<evidence type="ECO:0000313" key="8">
    <source>
        <dbReference type="Proteomes" id="UP001174136"/>
    </source>
</evidence>
<dbReference type="InterPro" id="IPR043136">
    <property type="entry name" value="B30.2/SPRY_sf"/>
</dbReference>
<dbReference type="EMBL" id="JAOPHQ010003715">
    <property type="protein sequence ID" value="KAK0141994.1"/>
    <property type="molecule type" value="Genomic_DNA"/>
</dbReference>
<comment type="caution">
    <text evidence="7">The sequence shown here is derived from an EMBL/GenBank/DDBJ whole genome shotgun (WGS) entry which is preliminary data.</text>
</comment>
<evidence type="ECO:0000256" key="3">
    <source>
        <dbReference type="ARBA" id="ARBA00022833"/>
    </source>
</evidence>
<dbReference type="InterPro" id="IPR006573">
    <property type="entry name" value="NHR_dom"/>
</dbReference>
<evidence type="ECO:0000256" key="2">
    <source>
        <dbReference type="ARBA" id="ARBA00022771"/>
    </source>
</evidence>
<dbReference type="AlphaFoldDB" id="A0AA47MKX6"/>
<dbReference type="Pfam" id="PF13920">
    <property type="entry name" value="zf-C3HC4_3"/>
    <property type="match status" value="1"/>
</dbReference>
<dbReference type="InterPro" id="IPR037962">
    <property type="entry name" value="Neuralized"/>
</dbReference>
<dbReference type="InterPro" id="IPR013083">
    <property type="entry name" value="Znf_RING/FYVE/PHD"/>
</dbReference>
<feature type="domain" description="RING-type" evidence="5">
    <location>
        <begin position="243"/>
        <end position="281"/>
    </location>
</feature>